<evidence type="ECO:0000313" key="2">
    <source>
        <dbReference type="Proteomes" id="UP000031671"/>
    </source>
</evidence>
<accession>A0A0B8NNH8</accession>
<reference evidence="1 2" key="1">
    <citation type="submission" date="2015-01" db="EMBL/GenBank/DDBJ databases">
        <title>Vibrio sp. C1 JCM 19231 whole genome shotgun sequence.</title>
        <authorList>
            <person name="Sawabe T."/>
            <person name="Meirelles P."/>
            <person name="Feng G."/>
            <person name="Sayaka M."/>
            <person name="Hattori M."/>
            <person name="Ohkuma M."/>
        </authorList>
    </citation>
    <scope>NUCLEOTIDE SEQUENCE [LARGE SCALE GENOMIC DNA]</scope>
    <source>
        <strain evidence="2">JCM 19231</strain>
    </source>
</reference>
<proteinExistence type="predicted"/>
<dbReference type="AlphaFoldDB" id="A0A0B8NNH8"/>
<dbReference type="PROSITE" id="PS51257">
    <property type="entry name" value="PROKAR_LIPOPROTEIN"/>
    <property type="match status" value="1"/>
</dbReference>
<dbReference type="Proteomes" id="UP000031671">
    <property type="component" value="Unassembled WGS sequence"/>
</dbReference>
<protein>
    <submittedName>
        <fullName evidence="1">Uncharacterized protein</fullName>
    </submittedName>
</protein>
<keyword evidence="2" id="KW-1185">Reference proteome</keyword>
<sequence>MRSGQIGLGAFLLFCAPLVSVFGCDSPLSTSIKPVGPWAHGYESLEREAASHA</sequence>
<gene>
    <name evidence="1" type="ORF">JCM19231_5345</name>
</gene>
<dbReference type="EMBL" id="BBRZ01000015">
    <property type="protein sequence ID" value="GAM55571.1"/>
    <property type="molecule type" value="Genomic_DNA"/>
</dbReference>
<reference evidence="1 2" key="2">
    <citation type="submission" date="2015-01" db="EMBL/GenBank/DDBJ databases">
        <authorList>
            <consortium name="NBRP consortium"/>
            <person name="Sawabe T."/>
            <person name="Meirelles P."/>
            <person name="Feng G."/>
            <person name="Sayaka M."/>
            <person name="Hattori M."/>
            <person name="Ohkuma M."/>
        </authorList>
    </citation>
    <scope>NUCLEOTIDE SEQUENCE [LARGE SCALE GENOMIC DNA]</scope>
    <source>
        <strain evidence="2">JCM 19231</strain>
    </source>
</reference>
<evidence type="ECO:0000313" key="1">
    <source>
        <dbReference type="EMBL" id="GAM55571.1"/>
    </source>
</evidence>
<organism evidence="1 2">
    <name type="scientific">Vibrio ishigakensis</name>
    <dbReference type="NCBI Taxonomy" id="1481914"/>
    <lineage>
        <taxon>Bacteria</taxon>
        <taxon>Pseudomonadati</taxon>
        <taxon>Pseudomonadota</taxon>
        <taxon>Gammaproteobacteria</taxon>
        <taxon>Vibrionales</taxon>
        <taxon>Vibrionaceae</taxon>
        <taxon>Vibrio</taxon>
    </lineage>
</organism>
<comment type="caution">
    <text evidence="1">The sequence shown here is derived from an EMBL/GenBank/DDBJ whole genome shotgun (WGS) entry which is preliminary data.</text>
</comment>
<name>A0A0B8NNH8_9VIBR</name>